<dbReference type="RefSeq" id="WP_068768769.1">
    <property type="nucleotide sequence ID" value="NZ_CP109796.1"/>
</dbReference>
<dbReference type="STRING" id="1184151.AW736_02870"/>
<keyword evidence="1" id="KW-1133">Transmembrane helix</keyword>
<evidence type="ECO:0000259" key="2">
    <source>
        <dbReference type="Pfam" id="PF09925"/>
    </source>
</evidence>
<feature type="transmembrane region" description="Helical" evidence="1">
    <location>
        <begin position="330"/>
        <end position="347"/>
    </location>
</feature>
<feature type="transmembrane region" description="Helical" evidence="1">
    <location>
        <begin position="265"/>
        <end position="284"/>
    </location>
</feature>
<keyword evidence="4" id="KW-1185">Reference proteome</keyword>
<keyword evidence="1" id="KW-0812">Transmembrane</keyword>
<feature type="transmembrane region" description="Helical" evidence="1">
    <location>
        <begin position="112"/>
        <end position="131"/>
    </location>
</feature>
<feature type="domain" description="DUF2157" evidence="2">
    <location>
        <begin position="17"/>
        <end position="159"/>
    </location>
</feature>
<dbReference type="OrthoDB" id="642680at2"/>
<keyword evidence="1" id="KW-0472">Membrane</keyword>
<feature type="transmembrane region" description="Helical" evidence="1">
    <location>
        <begin position="235"/>
        <end position="253"/>
    </location>
</feature>
<proteinExistence type="predicted"/>
<feature type="transmembrane region" description="Helical" evidence="1">
    <location>
        <begin position="81"/>
        <end position="100"/>
    </location>
</feature>
<comment type="caution">
    <text evidence="3">The sequence shown here is derived from an EMBL/GenBank/DDBJ whole genome shotgun (WGS) entry which is preliminary data.</text>
</comment>
<name>A0A178IP72_9BACT</name>
<dbReference type="AlphaFoldDB" id="A0A178IP72"/>
<feature type="transmembrane region" description="Helical" evidence="1">
    <location>
        <begin position="210"/>
        <end position="229"/>
    </location>
</feature>
<reference evidence="3 4" key="1">
    <citation type="submission" date="2016-01" db="EMBL/GenBank/DDBJ databases">
        <title>High potential of lignocellulose degradation of a new Verrucomicrobia species.</title>
        <authorList>
            <person name="Wang Y."/>
            <person name="Shi Y."/>
            <person name="Qiu Z."/>
            <person name="Liu S."/>
            <person name="Yang H."/>
        </authorList>
    </citation>
    <scope>NUCLEOTIDE SEQUENCE [LARGE SCALE GENOMIC DNA]</scope>
    <source>
        <strain evidence="3 4">TSB47</strain>
    </source>
</reference>
<organism evidence="3 4">
    <name type="scientific">Termitidicoccus mucosus</name>
    <dbReference type="NCBI Taxonomy" id="1184151"/>
    <lineage>
        <taxon>Bacteria</taxon>
        <taxon>Pseudomonadati</taxon>
        <taxon>Verrucomicrobiota</taxon>
        <taxon>Opitutia</taxon>
        <taxon>Opitutales</taxon>
        <taxon>Opitutaceae</taxon>
        <taxon>Termitidicoccus</taxon>
    </lineage>
</organism>
<evidence type="ECO:0000313" key="4">
    <source>
        <dbReference type="Proteomes" id="UP000078486"/>
    </source>
</evidence>
<evidence type="ECO:0000256" key="1">
    <source>
        <dbReference type="SAM" id="Phobius"/>
    </source>
</evidence>
<dbReference type="Pfam" id="PF09925">
    <property type="entry name" value="DUF2157"/>
    <property type="match status" value="1"/>
</dbReference>
<protein>
    <recommendedName>
        <fullName evidence="2">DUF2157 domain-containing protein</fullName>
    </recommendedName>
</protein>
<accession>A0A178IP72</accession>
<feature type="transmembrane region" description="Helical" evidence="1">
    <location>
        <begin position="300"/>
        <end position="323"/>
    </location>
</feature>
<sequence>MNDSKIARQIVAELPSLVAQNIIDDGAATALRRHYERQIKPSRSISIGLAISAVLGGLLVGAGIILLLAHNWDALSKPARAVVAVLPLLASIAFSCRAILRHMDSAAWREGCGTFYFLSIGASIALVSQTYHLYNDMAGFLLVWALLSLPLVYLLKSGAAFTGYLACVAARMIVISEDRGETGLLQAVFWLAAIMPFYARLAWKRRDSLMVTWLSWALAIALPIMAVPFYRDVRFTGVLVGHGLIFTVYYLASRCWFGGLRGLRAPFRSIGSLGLAVVSVILAFNDSYERPAWASDHGQINGLLACLICAGIVMLALGGFMLWRKISFNWGAACFPFFVLLAFVRVVPTEGDWAPMVMNMYVLALGVSTLVRGVRSDSLFSMNEGMVLISALVACRFFDSDYSFVARGVAFIVIGCGFLAANLVTLEKRRRRRAGI</sequence>
<dbReference type="Proteomes" id="UP000078486">
    <property type="component" value="Unassembled WGS sequence"/>
</dbReference>
<evidence type="ECO:0000313" key="3">
    <source>
        <dbReference type="EMBL" id="OAM91501.1"/>
    </source>
</evidence>
<dbReference type="EMBL" id="LRRQ01000025">
    <property type="protein sequence ID" value="OAM91501.1"/>
    <property type="molecule type" value="Genomic_DNA"/>
</dbReference>
<feature type="transmembrane region" description="Helical" evidence="1">
    <location>
        <begin position="404"/>
        <end position="424"/>
    </location>
</feature>
<feature type="transmembrane region" description="Helical" evidence="1">
    <location>
        <begin position="137"/>
        <end position="154"/>
    </location>
</feature>
<feature type="transmembrane region" description="Helical" evidence="1">
    <location>
        <begin position="47"/>
        <end position="69"/>
    </location>
</feature>
<dbReference type="InterPro" id="IPR018677">
    <property type="entry name" value="DUF2157"/>
</dbReference>
<gene>
    <name evidence="3" type="ORF">AW736_02870</name>
</gene>